<dbReference type="Proteomes" id="UP000319859">
    <property type="component" value="Unassembled WGS sequence"/>
</dbReference>
<gene>
    <name evidence="1" type="ORF">FBZ89_107120</name>
</gene>
<dbReference type="EMBL" id="VITN01000007">
    <property type="protein sequence ID" value="TWB20409.1"/>
    <property type="molecule type" value="Genomic_DNA"/>
</dbReference>
<sequence length="193" mass="20476">MKYHPEALDPIVGFLRGIGFTVHFGAGARGGFLPGVNIAAGAIHVDPETLVGPGDLLHEAGHMAILPRRLHAQLGRDLEADMRAAIAAEAGPGLPADPRLSVPLQQGEMMAQAWSYAAALHLGVPLECIFFPGSYHIDAYEGPHPMQRWLEAGTHHGMGALAHAGMTGFAGIFTLMGDNGLPPFPHMSRWVQA</sequence>
<protein>
    <submittedName>
        <fullName evidence="1">Uncharacterized protein</fullName>
    </submittedName>
</protein>
<proteinExistence type="predicted"/>
<reference evidence="1 2" key="1">
    <citation type="submission" date="2019-06" db="EMBL/GenBank/DDBJ databases">
        <title>Genomic Encyclopedia of Type Strains, Phase IV (KMG-V): Genome sequencing to study the core and pangenomes of soil and plant-associated prokaryotes.</title>
        <authorList>
            <person name="Whitman W."/>
        </authorList>
    </citation>
    <scope>NUCLEOTIDE SEQUENCE [LARGE SCALE GENOMIC DNA]</scope>
    <source>
        <strain evidence="1 2">BR 11880</strain>
    </source>
</reference>
<evidence type="ECO:0000313" key="2">
    <source>
        <dbReference type="Proteomes" id="UP000319859"/>
    </source>
</evidence>
<name>A0A560FFN4_9PROT</name>
<evidence type="ECO:0000313" key="1">
    <source>
        <dbReference type="EMBL" id="TWB20409.1"/>
    </source>
</evidence>
<accession>A0A560FFN4</accession>
<comment type="caution">
    <text evidence="1">The sequence shown here is derived from an EMBL/GenBank/DDBJ whole genome shotgun (WGS) entry which is preliminary data.</text>
</comment>
<dbReference type="AlphaFoldDB" id="A0A560FFN4"/>
<organism evidence="1 2">
    <name type="scientific">Nitrospirillum amazonense</name>
    <dbReference type="NCBI Taxonomy" id="28077"/>
    <lineage>
        <taxon>Bacteria</taxon>
        <taxon>Pseudomonadati</taxon>
        <taxon>Pseudomonadota</taxon>
        <taxon>Alphaproteobacteria</taxon>
        <taxon>Rhodospirillales</taxon>
        <taxon>Azospirillaceae</taxon>
        <taxon>Nitrospirillum</taxon>
    </lineage>
</organism>
<dbReference type="OrthoDB" id="1441538at2"/>
<dbReference type="RefSeq" id="WP_145750521.1">
    <property type="nucleotide sequence ID" value="NZ_VITN01000007.1"/>
</dbReference>